<comment type="caution">
    <text evidence="1">The sequence shown here is derived from an EMBL/GenBank/DDBJ whole genome shotgun (WGS) entry which is preliminary data.</text>
</comment>
<dbReference type="Proteomes" id="UP000270219">
    <property type="component" value="Unassembled WGS sequence"/>
</dbReference>
<organism evidence="1 2">
    <name type="scientific">Oceanobacillus piezotolerans</name>
    <dbReference type="NCBI Taxonomy" id="2448030"/>
    <lineage>
        <taxon>Bacteria</taxon>
        <taxon>Bacillati</taxon>
        <taxon>Bacillota</taxon>
        <taxon>Bacilli</taxon>
        <taxon>Bacillales</taxon>
        <taxon>Bacillaceae</taxon>
        <taxon>Oceanobacillus</taxon>
    </lineage>
</organism>
<evidence type="ECO:0000313" key="1">
    <source>
        <dbReference type="EMBL" id="RLL44984.1"/>
    </source>
</evidence>
<accession>A0A498DDC6</accession>
<protein>
    <submittedName>
        <fullName evidence="1">Uncharacterized protein</fullName>
    </submittedName>
</protein>
<sequence length="65" mass="7600">MGLRNARPTKRSASCWALEPDVAFLNDKKYPQVVHFYNFLDNEKADWKCSFSICFFCTLYGRVTV</sequence>
<evidence type="ECO:0000313" key="2">
    <source>
        <dbReference type="Proteomes" id="UP000270219"/>
    </source>
</evidence>
<dbReference type="EMBL" id="RCHR01000003">
    <property type="protein sequence ID" value="RLL44984.1"/>
    <property type="molecule type" value="Genomic_DNA"/>
</dbReference>
<reference evidence="1 2" key="1">
    <citation type="submission" date="2018-10" db="EMBL/GenBank/DDBJ databases">
        <title>Oceanobacillus sp. YLB-02 draft genome.</title>
        <authorList>
            <person name="Yu L."/>
        </authorList>
    </citation>
    <scope>NUCLEOTIDE SEQUENCE [LARGE SCALE GENOMIC DNA]</scope>
    <source>
        <strain evidence="1 2">YLB-02</strain>
    </source>
</reference>
<name>A0A498DDC6_9BACI</name>
<proteinExistence type="predicted"/>
<gene>
    <name evidence="1" type="ORF">D8M04_08910</name>
</gene>
<dbReference type="AlphaFoldDB" id="A0A498DDC6"/>
<keyword evidence="2" id="KW-1185">Reference proteome</keyword>